<dbReference type="Proteomes" id="UP000001058">
    <property type="component" value="Unassembled WGS sequence"/>
</dbReference>
<gene>
    <name evidence="7" type="ORF">VOLCADRAFT_80487</name>
</gene>
<organism evidence="8">
    <name type="scientific">Volvox carteri f. nagariensis</name>
    <dbReference type="NCBI Taxonomy" id="3068"/>
    <lineage>
        <taxon>Eukaryota</taxon>
        <taxon>Viridiplantae</taxon>
        <taxon>Chlorophyta</taxon>
        <taxon>core chlorophytes</taxon>
        <taxon>Chlorophyceae</taxon>
        <taxon>CS clade</taxon>
        <taxon>Chlamydomonadales</taxon>
        <taxon>Volvocaceae</taxon>
        <taxon>Volvox</taxon>
    </lineage>
</organism>
<proteinExistence type="predicted"/>
<sequence>MMATIPRTSAGTCAALAAVPRRNPPKAAAAMANTNTNAHTAAPRFVPSGWSRRGRLRPRVSASVAAPYAAARDHTFPGGGSASSSSSSLSPSAQPSPMPRGSQRLRLRRLVVAAAQKQQFSSFDDMLSRSEVPVLVDFYATWCGPCQMMSPVLSSVASKLKGRLQVVKIDTDRHPVIASQQKVQALPTITLFVGGKAVFRFEGVLTEAQLMERLKYYLPNVAAAPGVPGTGTTGAVKD</sequence>
<reference evidence="7 8" key="1">
    <citation type="journal article" date="2010" name="Science">
        <title>Genomic analysis of organismal complexity in the multicellular green alga Volvox carteri.</title>
        <authorList>
            <person name="Prochnik S.E."/>
            <person name="Umen J."/>
            <person name="Nedelcu A.M."/>
            <person name="Hallmann A."/>
            <person name="Miller S.M."/>
            <person name="Nishii I."/>
            <person name="Ferris P."/>
            <person name="Kuo A."/>
            <person name="Mitros T."/>
            <person name="Fritz-Laylin L.K."/>
            <person name="Hellsten U."/>
            <person name="Chapman J."/>
            <person name="Simakov O."/>
            <person name="Rensing S.A."/>
            <person name="Terry A."/>
            <person name="Pangilinan J."/>
            <person name="Kapitonov V."/>
            <person name="Jurka J."/>
            <person name="Salamov A."/>
            <person name="Shapiro H."/>
            <person name="Schmutz J."/>
            <person name="Grimwood J."/>
            <person name="Lindquist E."/>
            <person name="Lucas S."/>
            <person name="Grigoriev I.V."/>
            <person name="Schmitt R."/>
            <person name="Kirk D."/>
            <person name="Rokhsar D.S."/>
        </authorList>
    </citation>
    <scope>NUCLEOTIDE SEQUENCE [LARGE SCALE GENOMIC DNA]</scope>
    <source>
        <strain evidence="8">f. Nagariensis / Eve</strain>
    </source>
</reference>
<evidence type="ECO:0000256" key="4">
    <source>
        <dbReference type="ARBA" id="ARBA00023284"/>
    </source>
</evidence>
<dbReference type="OrthoDB" id="2121326at2759"/>
<keyword evidence="2" id="KW-0249">Electron transport</keyword>
<evidence type="ECO:0000256" key="2">
    <source>
        <dbReference type="ARBA" id="ARBA00022982"/>
    </source>
</evidence>
<dbReference type="RefSeq" id="XP_002949006.1">
    <property type="nucleotide sequence ID" value="XM_002948960.1"/>
</dbReference>
<dbReference type="GO" id="GO:0015035">
    <property type="term" value="F:protein-disulfide reductase activity"/>
    <property type="evidence" value="ECO:0007669"/>
    <property type="project" value="InterPro"/>
</dbReference>
<dbReference type="Pfam" id="PF00085">
    <property type="entry name" value="Thioredoxin"/>
    <property type="match status" value="1"/>
</dbReference>
<dbReference type="eggNOG" id="KOG0910">
    <property type="taxonomic scope" value="Eukaryota"/>
</dbReference>
<dbReference type="PROSITE" id="PS51352">
    <property type="entry name" value="THIOREDOXIN_2"/>
    <property type="match status" value="1"/>
</dbReference>
<protein>
    <recommendedName>
        <fullName evidence="6">Thioredoxin domain-containing protein</fullName>
    </recommendedName>
</protein>
<evidence type="ECO:0000256" key="3">
    <source>
        <dbReference type="ARBA" id="ARBA00023157"/>
    </source>
</evidence>
<dbReference type="CDD" id="cd02947">
    <property type="entry name" value="TRX_family"/>
    <property type="match status" value="1"/>
</dbReference>
<name>D8TRR1_VOLCA</name>
<dbReference type="SUPFAM" id="SSF52833">
    <property type="entry name" value="Thioredoxin-like"/>
    <property type="match status" value="1"/>
</dbReference>
<keyword evidence="1" id="KW-0813">Transport</keyword>
<feature type="domain" description="Thioredoxin" evidence="6">
    <location>
        <begin position="87"/>
        <end position="219"/>
    </location>
</feature>
<feature type="region of interest" description="Disordered" evidence="5">
    <location>
        <begin position="75"/>
        <end position="102"/>
    </location>
</feature>
<dbReference type="PRINTS" id="PR00421">
    <property type="entry name" value="THIOREDOXIN"/>
</dbReference>
<evidence type="ECO:0000313" key="8">
    <source>
        <dbReference type="Proteomes" id="UP000001058"/>
    </source>
</evidence>
<feature type="compositionally biased region" description="Low complexity" evidence="5">
    <location>
        <begin position="82"/>
        <end position="95"/>
    </location>
</feature>
<feature type="compositionally biased region" description="Low complexity" evidence="5">
    <location>
        <begin position="25"/>
        <end position="44"/>
    </location>
</feature>
<evidence type="ECO:0000259" key="6">
    <source>
        <dbReference type="PROSITE" id="PS51352"/>
    </source>
</evidence>
<dbReference type="PANTHER" id="PTHR45663">
    <property type="entry name" value="GEO12009P1"/>
    <property type="match status" value="1"/>
</dbReference>
<dbReference type="Gene3D" id="3.40.30.10">
    <property type="entry name" value="Glutaredoxin"/>
    <property type="match status" value="1"/>
</dbReference>
<dbReference type="FunFam" id="3.40.30.10:FF:000001">
    <property type="entry name" value="Thioredoxin"/>
    <property type="match status" value="1"/>
</dbReference>
<dbReference type="EMBL" id="GL378333">
    <property type="protein sequence ID" value="EFJ49941.1"/>
    <property type="molecule type" value="Genomic_DNA"/>
</dbReference>
<evidence type="ECO:0000313" key="7">
    <source>
        <dbReference type="EMBL" id="EFJ49941.1"/>
    </source>
</evidence>
<dbReference type="GO" id="GO:0005737">
    <property type="term" value="C:cytoplasm"/>
    <property type="evidence" value="ECO:0007669"/>
    <property type="project" value="TreeGrafter"/>
</dbReference>
<dbReference type="InParanoid" id="D8TRR1"/>
<keyword evidence="3" id="KW-1015">Disulfide bond</keyword>
<evidence type="ECO:0000256" key="5">
    <source>
        <dbReference type="SAM" id="MobiDB-lite"/>
    </source>
</evidence>
<accession>D8TRR1</accession>
<dbReference type="InterPro" id="IPR005746">
    <property type="entry name" value="Thioredoxin"/>
</dbReference>
<dbReference type="InterPro" id="IPR036249">
    <property type="entry name" value="Thioredoxin-like_sf"/>
</dbReference>
<dbReference type="AlphaFoldDB" id="D8TRR1"/>
<dbReference type="InterPro" id="IPR017937">
    <property type="entry name" value="Thioredoxin_CS"/>
</dbReference>
<dbReference type="PROSITE" id="PS00194">
    <property type="entry name" value="THIOREDOXIN_1"/>
    <property type="match status" value="1"/>
</dbReference>
<keyword evidence="4" id="KW-0676">Redox-active center</keyword>
<dbReference type="NCBIfam" id="TIGR01068">
    <property type="entry name" value="thioredoxin"/>
    <property type="match status" value="1"/>
</dbReference>
<dbReference type="PANTHER" id="PTHR45663:SF15">
    <property type="entry name" value="THIOREDOXIN Y1, CHLOROPLASTIC"/>
    <property type="match status" value="1"/>
</dbReference>
<dbReference type="InterPro" id="IPR013766">
    <property type="entry name" value="Thioredoxin_domain"/>
</dbReference>
<feature type="region of interest" description="Disordered" evidence="5">
    <location>
        <begin position="25"/>
        <end position="52"/>
    </location>
</feature>
<dbReference type="KEGG" id="vcn:VOLCADRAFT_80487"/>
<keyword evidence="8" id="KW-1185">Reference proteome</keyword>
<evidence type="ECO:0000256" key="1">
    <source>
        <dbReference type="ARBA" id="ARBA00022448"/>
    </source>
</evidence>
<dbReference type="GeneID" id="9623803"/>
<dbReference type="STRING" id="3068.D8TRR1"/>